<evidence type="ECO:0000313" key="8">
    <source>
        <dbReference type="Proteomes" id="UP001215280"/>
    </source>
</evidence>
<evidence type="ECO:0000313" key="7">
    <source>
        <dbReference type="EMBL" id="KAJ7731938.1"/>
    </source>
</evidence>
<dbReference type="EMBL" id="JARJLG010000179">
    <property type="protein sequence ID" value="KAJ7731938.1"/>
    <property type="molecule type" value="Genomic_DNA"/>
</dbReference>
<accession>A0AAD7MU10</accession>
<sequence>MPPGPVFNWLCVASSGCDILVRAARVRAGQIASEASLANHIKCAPKNQNRSAPEASGTRDGLETVHWSLRSSGPEVPATNNFAVASGVDLPAAETKDSRRMTTGPSALQHDRRLDENLSENDPVELADSALSVAPLEARTEGLSEAAQVASGIEDNAPEVPLTSFPETKMPVNKNLASFPDVSPLLERVPSESIDDLRVSTRQLQSSKVPSSRLGRLFHYGGLAASLGYGAASEMIRRTASGGSEGPQQSVMMTEANITRLVSKLSQMRGAALKLGQFLSIQDTHVLPVDVDKIFRRVQDSAHYMPDWQMEQVLTSALGPDWMSSFASFDRVPFAAASIGQVHTATLAAAVSPTGIDARVAVKIQFPNIANSIASDLGYISLLLTAGRLLPKGLFLERTMQVMKEELADECDYTLEAGFLRAFGAEDHLGGDARFKVPWVWDGSTARVLVMEHVDGISVGDAALSRFDQRDRDDIAARIVELCLKELFEFRLMQTDPNWSNFLWNTRTRRVELVDFGATRAYSKAFIDDWLRLLLAAAADDRAACVEWSLKLGYLTGEENQVMLDAHVDSMTLLATPFKPETPQPFAFGQGTAWADITTQIRARIPVMLQHRLTPPPRETYSLNRKLSGAFLLASRLGATVDTRAIWEKVTGKYEFDT</sequence>
<dbReference type="GO" id="GO:0016740">
    <property type="term" value="F:transferase activity"/>
    <property type="evidence" value="ECO:0007669"/>
    <property type="project" value="UniProtKB-KW"/>
</dbReference>
<dbReference type="InterPro" id="IPR011009">
    <property type="entry name" value="Kinase-like_dom_sf"/>
</dbReference>
<gene>
    <name evidence="7" type="ORF">DFH07DRAFT_145328</name>
</gene>
<evidence type="ECO:0000256" key="2">
    <source>
        <dbReference type="ARBA" id="ARBA00022679"/>
    </source>
</evidence>
<feature type="domain" description="ABC1 atypical kinase-like" evidence="6">
    <location>
        <begin position="297"/>
        <end position="547"/>
    </location>
</feature>
<dbReference type="InterPro" id="IPR051409">
    <property type="entry name" value="Atypical_kinase_ADCK"/>
</dbReference>
<feature type="region of interest" description="Disordered" evidence="5">
    <location>
        <begin position="93"/>
        <end position="122"/>
    </location>
</feature>
<evidence type="ECO:0000259" key="6">
    <source>
        <dbReference type="Pfam" id="PF03109"/>
    </source>
</evidence>
<evidence type="ECO:0000256" key="1">
    <source>
        <dbReference type="ARBA" id="ARBA00009670"/>
    </source>
</evidence>
<evidence type="ECO:0000256" key="5">
    <source>
        <dbReference type="SAM" id="MobiDB-lite"/>
    </source>
</evidence>
<keyword evidence="4" id="KW-0067">ATP-binding</keyword>
<dbReference type="PANTHER" id="PTHR43851:SF3">
    <property type="entry name" value="COENZYME Q8"/>
    <property type="match status" value="1"/>
</dbReference>
<dbReference type="AlphaFoldDB" id="A0AAD7MU10"/>
<dbReference type="GO" id="GO:0005524">
    <property type="term" value="F:ATP binding"/>
    <property type="evidence" value="ECO:0007669"/>
    <property type="project" value="UniProtKB-KW"/>
</dbReference>
<dbReference type="Proteomes" id="UP001215280">
    <property type="component" value="Unassembled WGS sequence"/>
</dbReference>
<dbReference type="InterPro" id="IPR034646">
    <property type="entry name" value="ADCK3_dom"/>
</dbReference>
<dbReference type="SUPFAM" id="SSF56112">
    <property type="entry name" value="Protein kinase-like (PK-like)"/>
    <property type="match status" value="1"/>
</dbReference>
<organism evidence="7 8">
    <name type="scientific">Mycena maculata</name>
    <dbReference type="NCBI Taxonomy" id="230809"/>
    <lineage>
        <taxon>Eukaryota</taxon>
        <taxon>Fungi</taxon>
        <taxon>Dikarya</taxon>
        <taxon>Basidiomycota</taxon>
        <taxon>Agaricomycotina</taxon>
        <taxon>Agaricomycetes</taxon>
        <taxon>Agaricomycetidae</taxon>
        <taxon>Agaricales</taxon>
        <taxon>Marasmiineae</taxon>
        <taxon>Mycenaceae</taxon>
        <taxon>Mycena</taxon>
    </lineage>
</organism>
<dbReference type="GO" id="GO:0006744">
    <property type="term" value="P:ubiquinone biosynthetic process"/>
    <property type="evidence" value="ECO:0007669"/>
    <property type="project" value="TreeGrafter"/>
</dbReference>
<evidence type="ECO:0000256" key="3">
    <source>
        <dbReference type="ARBA" id="ARBA00022741"/>
    </source>
</evidence>
<dbReference type="CDD" id="cd13970">
    <property type="entry name" value="ABC1_ADCK3"/>
    <property type="match status" value="1"/>
</dbReference>
<dbReference type="Pfam" id="PF03109">
    <property type="entry name" value="ABC1"/>
    <property type="match status" value="1"/>
</dbReference>
<proteinExistence type="inferred from homology"/>
<reference evidence="7" key="1">
    <citation type="submission" date="2023-03" db="EMBL/GenBank/DDBJ databases">
        <title>Massive genome expansion in bonnet fungi (Mycena s.s.) driven by repeated elements and novel gene families across ecological guilds.</title>
        <authorList>
            <consortium name="Lawrence Berkeley National Laboratory"/>
            <person name="Harder C.B."/>
            <person name="Miyauchi S."/>
            <person name="Viragh M."/>
            <person name="Kuo A."/>
            <person name="Thoen E."/>
            <person name="Andreopoulos B."/>
            <person name="Lu D."/>
            <person name="Skrede I."/>
            <person name="Drula E."/>
            <person name="Henrissat B."/>
            <person name="Morin E."/>
            <person name="Kohler A."/>
            <person name="Barry K."/>
            <person name="LaButti K."/>
            <person name="Morin E."/>
            <person name="Salamov A."/>
            <person name="Lipzen A."/>
            <person name="Mereny Z."/>
            <person name="Hegedus B."/>
            <person name="Baldrian P."/>
            <person name="Stursova M."/>
            <person name="Weitz H."/>
            <person name="Taylor A."/>
            <person name="Grigoriev I.V."/>
            <person name="Nagy L.G."/>
            <person name="Martin F."/>
            <person name="Kauserud H."/>
        </authorList>
    </citation>
    <scope>NUCLEOTIDE SEQUENCE</scope>
    <source>
        <strain evidence="7">CBHHK188m</strain>
    </source>
</reference>
<comment type="similarity">
    <text evidence="1">Belongs to the protein kinase superfamily. ADCK protein kinase family.</text>
</comment>
<comment type="caution">
    <text evidence="7">The sequence shown here is derived from an EMBL/GenBank/DDBJ whole genome shotgun (WGS) entry which is preliminary data.</text>
</comment>
<name>A0AAD7MU10_9AGAR</name>
<feature type="region of interest" description="Disordered" evidence="5">
    <location>
        <begin position="145"/>
        <end position="166"/>
    </location>
</feature>
<protein>
    <submittedName>
        <fullName evidence="7">ABC1-domain-containing protein</fullName>
    </submittedName>
</protein>
<keyword evidence="8" id="KW-1185">Reference proteome</keyword>
<evidence type="ECO:0000256" key="4">
    <source>
        <dbReference type="ARBA" id="ARBA00022840"/>
    </source>
</evidence>
<keyword evidence="2" id="KW-0808">Transferase</keyword>
<keyword evidence="3" id="KW-0547">Nucleotide-binding</keyword>
<dbReference type="PANTHER" id="PTHR43851">
    <property type="match status" value="1"/>
</dbReference>
<dbReference type="InterPro" id="IPR004147">
    <property type="entry name" value="ABC1_dom"/>
</dbReference>